<dbReference type="InterPro" id="IPR051606">
    <property type="entry name" value="Polyketide_Oxido-like"/>
</dbReference>
<dbReference type="PANTHER" id="PTHR43355">
    <property type="entry name" value="FLAVIN REDUCTASE (NADPH)"/>
    <property type="match status" value="1"/>
</dbReference>
<dbReference type="Proteomes" id="UP001610334">
    <property type="component" value="Unassembled WGS sequence"/>
</dbReference>
<organism evidence="2 3">
    <name type="scientific">Aspergillus granulosus</name>
    <dbReference type="NCBI Taxonomy" id="176169"/>
    <lineage>
        <taxon>Eukaryota</taxon>
        <taxon>Fungi</taxon>
        <taxon>Dikarya</taxon>
        <taxon>Ascomycota</taxon>
        <taxon>Pezizomycotina</taxon>
        <taxon>Eurotiomycetes</taxon>
        <taxon>Eurotiomycetidae</taxon>
        <taxon>Eurotiales</taxon>
        <taxon>Aspergillaceae</taxon>
        <taxon>Aspergillus</taxon>
        <taxon>Aspergillus subgen. Nidulantes</taxon>
    </lineage>
</organism>
<gene>
    <name evidence="2" type="ORF">BJX63DRAFT_438439</name>
</gene>
<keyword evidence="3" id="KW-1185">Reference proteome</keyword>
<dbReference type="InterPro" id="IPR036291">
    <property type="entry name" value="NAD(P)-bd_dom_sf"/>
</dbReference>
<accession>A0ABR4GS34</accession>
<comment type="caution">
    <text evidence="2">The sequence shown here is derived from an EMBL/GenBank/DDBJ whole genome shotgun (WGS) entry which is preliminary data.</text>
</comment>
<evidence type="ECO:0000313" key="3">
    <source>
        <dbReference type="Proteomes" id="UP001610334"/>
    </source>
</evidence>
<evidence type="ECO:0000313" key="2">
    <source>
        <dbReference type="EMBL" id="KAL2801837.1"/>
    </source>
</evidence>
<sequence>MNPANPSPKSIAFFGASNGVCHATLLASLAAGHNCLALCRDPSKLEHLCPQYPHTLIIHHGNAHNVTDVLTCLTMPRSGRLVDAIHFSIGNKPDLKKMSEGDPRVCQTGMATRLQALAILRRDWAVQGSPLLCVASTTGISDRRDIPLLFYPLYHFMLAVPHKDKKIMEGLLVESEERFVLVRPSLLWDGEDKGRAVRVGVADARTGVVQKREVGYTISRAAVGGWMFENLIQRVWERGCLRGRLFL</sequence>
<proteinExistence type="inferred from homology"/>
<dbReference type="Gene3D" id="3.40.50.720">
    <property type="entry name" value="NAD(P)-binding Rossmann-like Domain"/>
    <property type="match status" value="1"/>
</dbReference>
<dbReference type="SUPFAM" id="SSF51735">
    <property type="entry name" value="NAD(P)-binding Rossmann-fold domains"/>
    <property type="match status" value="1"/>
</dbReference>
<dbReference type="PANTHER" id="PTHR43355:SF2">
    <property type="entry name" value="FLAVIN REDUCTASE (NADPH)"/>
    <property type="match status" value="1"/>
</dbReference>
<name>A0ABR4GS34_9EURO</name>
<reference evidence="2 3" key="1">
    <citation type="submission" date="2024-07" db="EMBL/GenBank/DDBJ databases">
        <title>Section-level genome sequencing and comparative genomics of Aspergillus sections Usti and Cavernicolus.</title>
        <authorList>
            <consortium name="Lawrence Berkeley National Laboratory"/>
            <person name="Nybo J.L."/>
            <person name="Vesth T.C."/>
            <person name="Theobald S."/>
            <person name="Frisvad J.C."/>
            <person name="Larsen T.O."/>
            <person name="Kjaerboelling I."/>
            <person name="Rothschild-Mancinelli K."/>
            <person name="Lyhne E.K."/>
            <person name="Kogle M.E."/>
            <person name="Barry K."/>
            <person name="Clum A."/>
            <person name="Na H."/>
            <person name="Ledsgaard L."/>
            <person name="Lin J."/>
            <person name="Lipzen A."/>
            <person name="Kuo A."/>
            <person name="Riley R."/>
            <person name="Mondo S."/>
            <person name="Labutti K."/>
            <person name="Haridas S."/>
            <person name="Pangalinan J."/>
            <person name="Salamov A.A."/>
            <person name="Simmons B.A."/>
            <person name="Magnuson J.K."/>
            <person name="Chen J."/>
            <person name="Drula E."/>
            <person name="Henrissat B."/>
            <person name="Wiebenga A."/>
            <person name="Lubbers R.J."/>
            <person name="Gomes A.C."/>
            <person name="Makela M.R."/>
            <person name="Stajich J."/>
            <person name="Grigoriev I.V."/>
            <person name="Mortensen U.H."/>
            <person name="De Vries R.P."/>
            <person name="Baker S.E."/>
            <person name="Andersen M.R."/>
        </authorList>
    </citation>
    <scope>NUCLEOTIDE SEQUENCE [LARGE SCALE GENOMIC DNA]</scope>
    <source>
        <strain evidence="2 3">CBS 588.65</strain>
    </source>
</reference>
<evidence type="ECO:0000256" key="1">
    <source>
        <dbReference type="ARBA" id="ARBA00038376"/>
    </source>
</evidence>
<dbReference type="EMBL" id="JBFXLT010000237">
    <property type="protein sequence ID" value="KAL2801837.1"/>
    <property type="molecule type" value="Genomic_DNA"/>
</dbReference>
<comment type="similarity">
    <text evidence="1">Belongs to the avfA family.</text>
</comment>
<protein>
    <submittedName>
        <fullName evidence="2">NAD(P)-binding protein</fullName>
    </submittedName>
</protein>